<evidence type="ECO:0000313" key="1">
    <source>
        <dbReference type="EMBL" id="GAX75504.1"/>
    </source>
</evidence>
<organism evidence="1 2">
    <name type="scientific">Chlamydomonas eustigma</name>
    <dbReference type="NCBI Taxonomy" id="1157962"/>
    <lineage>
        <taxon>Eukaryota</taxon>
        <taxon>Viridiplantae</taxon>
        <taxon>Chlorophyta</taxon>
        <taxon>core chlorophytes</taxon>
        <taxon>Chlorophyceae</taxon>
        <taxon>CS clade</taxon>
        <taxon>Chlamydomonadales</taxon>
        <taxon>Chlamydomonadaceae</taxon>
        <taxon>Chlamydomonas</taxon>
    </lineage>
</organism>
<keyword evidence="2" id="KW-1185">Reference proteome</keyword>
<dbReference type="PANTHER" id="PTHR35716">
    <property type="entry name" value="OS05G0574700 PROTEIN-RELATED"/>
    <property type="match status" value="1"/>
</dbReference>
<protein>
    <submittedName>
        <fullName evidence="1">Uncharacterized protein</fullName>
    </submittedName>
</protein>
<dbReference type="Proteomes" id="UP000232323">
    <property type="component" value="Unassembled WGS sequence"/>
</dbReference>
<dbReference type="OrthoDB" id="541118at2759"/>
<reference evidence="1 2" key="1">
    <citation type="submission" date="2017-08" db="EMBL/GenBank/DDBJ databases">
        <title>Acidophilic green algal genome provides insights into adaptation to an acidic environment.</title>
        <authorList>
            <person name="Hirooka S."/>
            <person name="Hirose Y."/>
            <person name="Kanesaki Y."/>
            <person name="Higuchi S."/>
            <person name="Fujiwara T."/>
            <person name="Onuma R."/>
            <person name="Era A."/>
            <person name="Ohbayashi R."/>
            <person name="Uzuka A."/>
            <person name="Nozaki H."/>
            <person name="Yoshikawa H."/>
            <person name="Miyagishima S.Y."/>
        </authorList>
    </citation>
    <scope>NUCLEOTIDE SEQUENCE [LARGE SCALE GENOMIC DNA]</scope>
    <source>
        <strain evidence="1 2">NIES-2499</strain>
    </source>
</reference>
<dbReference type="PANTHER" id="PTHR35716:SF6">
    <property type="entry name" value="DUF4864 DOMAIN-CONTAINING PROTEIN"/>
    <property type="match status" value="1"/>
</dbReference>
<name>A0A250WXE8_9CHLO</name>
<comment type="caution">
    <text evidence="1">The sequence shown here is derived from an EMBL/GenBank/DDBJ whole genome shotgun (WGS) entry which is preliminary data.</text>
</comment>
<dbReference type="AlphaFoldDB" id="A0A250WXE8"/>
<sequence>MLSLSYSYTRKICSCLSQVSGLTSLGISRSSHTSRKTPGSFRHGLLEAPVVTSCVVRSNFGDEVEKGPLSASVDLVTELMSSVAKESDDSRLEAFMECLPDAIIDKAIASKKEAGYNSDTICFADVLELLKVGDIQISDLLFDSYAMRMIIYQQPSGPPKLLSSLLTAPERSIHRLLVRSGGEECVLTVDLQLQEGLISQYRSSPRIASLWRIRGVSGERGPSESLPTSPTVTVGPETVVMAQLEALRICDIPGVYAFASPLNKSATGLLSNFSRLFDSPVYKPLLGHTKAESLRRIQLTKDTYAEVVGIVSDNTGVGRAARVIYVWSVGRVPEQSGLEEAGCWMVNSVQMVSATSLT</sequence>
<evidence type="ECO:0000313" key="2">
    <source>
        <dbReference type="Proteomes" id="UP000232323"/>
    </source>
</evidence>
<proteinExistence type="predicted"/>
<gene>
    <name evidence="1" type="ORF">CEUSTIGMA_g2947.t1</name>
</gene>
<accession>A0A250WXE8</accession>
<dbReference type="EMBL" id="BEGY01000012">
    <property type="protein sequence ID" value="GAX75504.1"/>
    <property type="molecule type" value="Genomic_DNA"/>
</dbReference>